<accession>A0A2V2N1D0</accession>
<dbReference type="InterPro" id="IPR050873">
    <property type="entry name" value="V-ATPase_V0D/AC39_subunit"/>
</dbReference>
<dbReference type="InterPro" id="IPR002843">
    <property type="entry name" value="ATPase_V0-cplx_csu/dsu"/>
</dbReference>
<dbReference type="SUPFAM" id="SSF103486">
    <property type="entry name" value="V-type ATP synthase subunit C"/>
    <property type="match status" value="1"/>
</dbReference>
<comment type="caution">
    <text evidence="5">The sequence shown here is derived from an EMBL/GenBank/DDBJ whole genome shotgun (WGS) entry which is preliminary data.</text>
</comment>
<dbReference type="Proteomes" id="UP000245934">
    <property type="component" value="Unassembled WGS sequence"/>
</dbReference>
<dbReference type="Pfam" id="PF01992">
    <property type="entry name" value="vATP-synt_AC39"/>
    <property type="match status" value="1"/>
</dbReference>
<feature type="transmembrane region" description="Helical" evidence="4">
    <location>
        <begin position="20"/>
        <end position="47"/>
    </location>
</feature>
<organism evidence="5 6">
    <name type="scientific">Methanospirillum stamsii</name>
    <dbReference type="NCBI Taxonomy" id="1277351"/>
    <lineage>
        <taxon>Archaea</taxon>
        <taxon>Methanobacteriati</taxon>
        <taxon>Methanobacteriota</taxon>
        <taxon>Stenosarchaea group</taxon>
        <taxon>Methanomicrobia</taxon>
        <taxon>Methanomicrobiales</taxon>
        <taxon>Methanospirillaceae</taxon>
        <taxon>Methanospirillum</taxon>
    </lineage>
</organism>
<protein>
    <recommendedName>
        <fullName evidence="7">V-type ATP synthase subunit C</fullName>
    </recommendedName>
</protein>
<keyword evidence="6" id="KW-1185">Reference proteome</keyword>
<evidence type="ECO:0000256" key="1">
    <source>
        <dbReference type="ARBA" id="ARBA00006709"/>
    </source>
</evidence>
<keyword evidence="4" id="KW-0472">Membrane</keyword>
<dbReference type="InterPro" id="IPR044911">
    <property type="entry name" value="V-type_ATPase_csu/dsu_dom_3"/>
</dbReference>
<reference evidence="5 6" key="1">
    <citation type="submission" date="2018-05" db="EMBL/GenBank/DDBJ databases">
        <title>Draft genome of Methanospirillum stamsii Pt1.</title>
        <authorList>
            <person name="Dueholm M.S."/>
            <person name="Nielsen P.H."/>
            <person name="Bakmann L.F."/>
            <person name="Otzen D.E."/>
        </authorList>
    </citation>
    <scope>NUCLEOTIDE SEQUENCE [LARGE SCALE GENOMIC DNA]</scope>
    <source>
        <strain evidence="5 6">Pt1</strain>
    </source>
</reference>
<keyword evidence="3" id="KW-0406">Ion transport</keyword>
<evidence type="ECO:0000256" key="3">
    <source>
        <dbReference type="ARBA" id="ARBA00023065"/>
    </source>
</evidence>
<keyword evidence="4" id="KW-1133">Transmembrane helix</keyword>
<keyword evidence="4" id="KW-0812">Transmembrane</keyword>
<dbReference type="PANTHER" id="PTHR38682">
    <property type="entry name" value="V-TYPE ATP SYNTHASE SUBUNIT C"/>
    <property type="match status" value="1"/>
</dbReference>
<dbReference type="PANTHER" id="PTHR38682:SF1">
    <property type="entry name" value="V-TYPE ATP SYNTHASE SUBUNIT C"/>
    <property type="match status" value="1"/>
</dbReference>
<dbReference type="Gene3D" id="1.10.132.50">
    <property type="entry name" value="ATP synthase (C/AC39) subunit, domain 3"/>
    <property type="match status" value="1"/>
</dbReference>
<dbReference type="Gene3D" id="1.20.1690.10">
    <property type="entry name" value="V-type ATP synthase subunit C domain"/>
    <property type="match status" value="2"/>
</dbReference>
<gene>
    <name evidence="5" type="ORF">DLD82_12360</name>
</gene>
<evidence type="ECO:0000313" key="6">
    <source>
        <dbReference type="Proteomes" id="UP000245934"/>
    </source>
</evidence>
<evidence type="ECO:0000256" key="4">
    <source>
        <dbReference type="SAM" id="Phobius"/>
    </source>
</evidence>
<name>A0A2V2N1D0_9EURY</name>
<dbReference type="EMBL" id="QGMZ01000027">
    <property type="protein sequence ID" value="PWR72375.1"/>
    <property type="molecule type" value="Genomic_DNA"/>
</dbReference>
<comment type="similarity">
    <text evidence="1">Belongs to the V-ATPase V0D/AC39 subunit family.</text>
</comment>
<sequence length="401" mass="45374">MVSLMTNEMLSPLFDAGLPYLTPLTTAIVVLIIALLLIAILSTAGYFPVLLSITSYTPVIARIKAKGVPFIENEQVMGLLQSGSLPDCINRLKTAGYLRNIPPECNSDQVEEEVLALWYEEVTLMRSESPQDAWEFFDAYLFFQELAKIKRILRFVHQHQIKSFSENPVLWPDGFTYDLAIKVSNSQTVSECVRIMQDTRYGIPLMNALPAYEKEHLLFYLEHALDCLGYDEISRQTSKVTSYLASPYRDFFSILADIQNVKTLIRFKHTGRDPGSAPVCLLPGGLEIPQWRLVQLNEMMSVPDIVRQLSGTRFEPVLTPLIRKYPSPDSMVSFDLALDKLELDIVSRLSLDYYHTGGPLLWYLIAKEFELRNIRVILSGLSEGFSAEMITRMLVLTGGEA</sequence>
<proteinExistence type="inferred from homology"/>
<dbReference type="GO" id="GO:0046961">
    <property type="term" value="F:proton-transporting ATPase activity, rotational mechanism"/>
    <property type="evidence" value="ECO:0007669"/>
    <property type="project" value="InterPro"/>
</dbReference>
<dbReference type="InterPro" id="IPR036079">
    <property type="entry name" value="ATPase_csu/dsu_sf"/>
</dbReference>
<keyword evidence="2" id="KW-0813">Transport</keyword>
<dbReference type="AlphaFoldDB" id="A0A2V2N1D0"/>
<evidence type="ECO:0000256" key="2">
    <source>
        <dbReference type="ARBA" id="ARBA00022448"/>
    </source>
</evidence>
<evidence type="ECO:0000313" key="5">
    <source>
        <dbReference type="EMBL" id="PWR72375.1"/>
    </source>
</evidence>
<evidence type="ECO:0008006" key="7">
    <source>
        <dbReference type="Google" id="ProtNLM"/>
    </source>
</evidence>
<dbReference type="InterPro" id="IPR035067">
    <property type="entry name" value="V-type_ATPase_csu/dsu"/>
</dbReference>